<sequence length="65" mass="7949">MAKDDFFTLLTHKVINYVETPRATRKEARKAKLQVREPWSTRWFGMLPVAFSIWWRKSKINRWKP</sequence>
<dbReference type="Proteomes" id="UP001519272">
    <property type="component" value="Unassembled WGS sequence"/>
</dbReference>
<proteinExistence type="predicted"/>
<dbReference type="Pfam" id="PF14038">
    <property type="entry name" value="YqzE"/>
    <property type="match status" value="1"/>
</dbReference>
<protein>
    <recommendedName>
        <fullName evidence="3">YqzE family protein</fullName>
    </recommendedName>
</protein>
<dbReference type="EMBL" id="JAGGKG010000030">
    <property type="protein sequence ID" value="MBP1907643.1"/>
    <property type="molecule type" value="Genomic_DNA"/>
</dbReference>
<evidence type="ECO:0000313" key="1">
    <source>
        <dbReference type="EMBL" id="MBP1907643.1"/>
    </source>
</evidence>
<keyword evidence="2" id="KW-1185">Reference proteome</keyword>
<accession>A0ABS4FYJ2</accession>
<gene>
    <name evidence="1" type="ORF">J2Z32_004323</name>
</gene>
<comment type="caution">
    <text evidence="1">The sequence shown here is derived from an EMBL/GenBank/DDBJ whole genome shotgun (WGS) entry which is preliminary data.</text>
</comment>
<dbReference type="RefSeq" id="WP_210091216.1">
    <property type="nucleotide sequence ID" value="NZ_JAGGKG010000030.1"/>
</dbReference>
<evidence type="ECO:0008006" key="3">
    <source>
        <dbReference type="Google" id="ProtNLM"/>
    </source>
</evidence>
<reference evidence="1 2" key="1">
    <citation type="submission" date="2021-03" db="EMBL/GenBank/DDBJ databases">
        <title>Genomic Encyclopedia of Type Strains, Phase IV (KMG-IV): sequencing the most valuable type-strain genomes for metagenomic binning, comparative biology and taxonomic classification.</title>
        <authorList>
            <person name="Goeker M."/>
        </authorList>
    </citation>
    <scope>NUCLEOTIDE SEQUENCE [LARGE SCALE GENOMIC DNA]</scope>
    <source>
        <strain evidence="1 2">DSM 14349</strain>
    </source>
</reference>
<evidence type="ECO:0000313" key="2">
    <source>
        <dbReference type="Proteomes" id="UP001519272"/>
    </source>
</evidence>
<dbReference type="InterPro" id="IPR025622">
    <property type="entry name" value="YqzE"/>
</dbReference>
<name>A0ABS4FYJ2_9BACL</name>
<organism evidence="1 2">
    <name type="scientific">Paenibacillus turicensis</name>
    <dbReference type="NCBI Taxonomy" id="160487"/>
    <lineage>
        <taxon>Bacteria</taxon>
        <taxon>Bacillati</taxon>
        <taxon>Bacillota</taxon>
        <taxon>Bacilli</taxon>
        <taxon>Bacillales</taxon>
        <taxon>Paenibacillaceae</taxon>
        <taxon>Paenibacillus</taxon>
    </lineage>
</organism>